<evidence type="ECO:0000256" key="14">
    <source>
        <dbReference type="SAM" id="Phobius"/>
    </source>
</evidence>
<feature type="region of interest" description="Disordered" evidence="13">
    <location>
        <begin position="202"/>
        <end position="227"/>
    </location>
</feature>
<dbReference type="PANTHER" id="PTHR30529">
    <property type="entry name" value="CYTOCHROME B561"/>
    <property type="match status" value="1"/>
</dbReference>
<feature type="transmembrane region" description="Helical" evidence="14">
    <location>
        <begin position="181"/>
        <end position="201"/>
    </location>
</feature>
<evidence type="ECO:0000256" key="6">
    <source>
        <dbReference type="ARBA" id="ARBA00022692"/>
    </source>
</evidence>
<dbReference type="SMART" id="SM00867">
    <property type="entry name" value="YceI"/>
    <property type="match status" value="1"/>
</dbReference>
<evidence type="ECO:0000256" key="3">
    <source>
        <dbReference type="ARBA" id="ARBA00022448"/>
    </source>
</evidence>
<feature type="transmembrane region" description="Helical" evidence="14">
    <location>
        <begin position="87"/>
        <end position="107"/>
    </location>
</feature>
<dbReference type="Pfam" id="PF04264">
    <property type="entry name" value="YceI"/>
    <property type="match status" value="1"/>
</dbReference>
<dbReference type="Pfam" id="PF01292">
    <property type="entry name" value="Ni_hydr_CYTB"/>
    <property type="match status" value="1"/>
</dbReference>
<feature type="transmembrane region" description="Helical" evidence="14">
    <location>
        <begin position="143"/>
        <end position="160"/>
    </location>
</feature>
<name>A0ABV7E8E9_9SPHN</name>
<evidence type="ECO:0000313" key="17">
    <source>
        <dbReference type="Proteomes" id="UP001595456"/>
    </source>
</evidence>
<evidence type="ECO:0000256" key="13">
    <source>
        <dbReference type="SAM" id="MobiDB-lite"/>
    </source>
</evidence>
<dbReference type="EMBL" id="JBHRST010000010">
    <property type="protein sequence ID" value="MFC3097831.1"/>
    <property type="molecule type" value="Genomic_DNA"/>
</dbReference>
<evidence type="ECO:0000313" key="16">
    <source>
        <dbReference type="EMBL" id="MFC3097831.1"/>
    </source>
</evidence>
<dbReference type="InterPro" id="IPR036761">
    <property type="entry name" value="TTHA0802/YceI-like_sf"/>
</dbReference>
<keyword evidence="17" id="KW-1185">Reference proteome</keyword>
<accession>A0ABV7E8E9</accession>
<evidence type="ECO:0000256" key="11">
    <source>
        <dbReference type="ARBA" id="ARBA00023136"/>
    </source>
</evidence>
<evidence type="ECO:0000256" key="4">
    <source>
        <dbReference type="ARBA" id="ARBA00022475"/>
    </source>
</evidence>
<evidence type="ECO:0000256" key="10">
    <source>
        <dbReference type="ARBA" id="ARBA00023004"/>
    </source>
</evidence>
<evidence type="ECO:0000256" key="1">
    <source>
        <dbReference type="ARBA" id="ARBA00001970"/>
    </source>
</evidence>
<sequence>MAHLGNPAERYSRGAILLHWIIAGLLAVNIAIGFGMGDDAGSFALVQFHKSLGISILLLTLARIAWRITHKPPPPAEKGPLGALAKGVHFLLYVFMLGAPLTGWALVSTSSLNVPTMLFGVVPWPHLPLDPAINDGVTEAHELLAFLGIGLFALHLAGALKHHFVNRDGVLMRMAPGGSARSAFVLLAAVLVAGGATFAMMPGGAEHDHDHDEAEGVAAPSAQPSEAVAAEALEDEAEAEVAEAAAEEEPSAEIAAAPPPDWAIQPGGSLRFVASNAGSALSGTFRRWDGSITMDPDNPAGSRIAIEIDLTSATLGDATQDGMLAGSEFFAVSSFPTAVFRSTDVQKTGGNAYRARGTLSIKGATRPQTITFALAGSGNRRSVTGSATVDRNAFGVGTGEAAGGIAADVRVEFAFDAVQR</sequence>
<comment type="similarity">
    <text evidence="12">Belongs to the cytochrome b561 family.</text>
</comment>
<dbReference type="Proteomes" id="UP001595456">
    <property type="component" value="Unassembled WGS sequence"/>
</dbReference>
<evidence type="ECO:0000256" key="8">
    <source>
        <dbReference type="ARBA" id="ARBA00022982"/>
    </source>
</evidence>
<keyword evidence="4" id="KW-1003">Cell membrane</keyword>
<dbReference type="Gene3D" id="2.40.128.110">
    <property type="entry name" value="Lipid/polyisoprenoid-binding, YceI-like"/>
    <property type="match status" value="1"/>
</dbReference>
<keyword evidence="7" id="KW-0479">Metal-binding</keyword>
<keyword evidence="11 14" id="KW-0472">Membrane</keyword>
<evidence type="ECO:0000256" key="12">
    <source>
        <dbReference type="ARBA" id="ARBA00037975"/>
    </source>
</evidence>
<feature type="transmembrane region" description="Helical" evidence="14">
    <location>
        <begin position="16"/>
        <end position="36"/>
    </location>
</feature>
<dbReference type="InterPro" id="IPR011577">
    <property type="entry name" value="Cyt_b561_bac/Ni-Hgenase"/>
</dbReference>
<reference evidence="17" key="1">
    <citation type="journal article" date="2019" name="Int. J. Syst. Evol. Microbiol.">
        <title>The Global Catalogue of Microorganisms (GCM) 10K type strain sequencing project: providing services to taxonomists for standard genome sequencing and annotation.</title>
        <authorList>
            <consortium name="The Broad Institute Genomics Platform"/>
            <consortium name="The Broad Institute Genome Sequencing Center for Infectious Disease"/>
            <person name="Wu L."/>
            <person name="Ma J."/>
        </authorList>
    </citation>
    <scope>NUCLEOTIDE SEQUENCE [LARGE SCALE GENOMIC DNA]</scope>
    <source>
        <strain evidence="17">KCTC 52607</strain>
    </source>
</reference>
<comment type="subcellular location">
    <subcellularLocation>
        <location evidence="2">Cell membrane</location>
        <topology evidence="2">Multi-pass membrane protein</topology>
    </subcellularLocation>
</comment>
<dbReference type="RefSeq" id="WP_336926808.1">
    <property type="nucleotide sequence ID" value="NZ_JBANRO010000009.1"/>
</dbReference>
<keyword evidence="8" id="KW-0249">Electron transport</keyword>
<comment type="cofactor">
    <cofactor evidence="1">
        <name>heme b</name>
        <dbReference type="ChEBI" id="CHEBI:60344"/>
    </cofactor>
</comment>
<organism evidence="16 17">
    <name type="scientific">Alteraurantiacibacter palmitatis</name>
    <dbReference type="NCBI Taxonomy" id="2054628"/>
    <lineage>
        <taxon>Bacteria</taxon>
        <taxon>Pseudomonadati</taxon>
        <taxon>Pseudomonadota</taxon>
        <taxon>Alphaproteobacteria</taxon>
        <taxon>Sphingomonadales</taxon>
        <taxon>Erythrobacteraceae</taxon>
        <taxon>Alteraurantiacibacter</taxon>
    </lineage>
</organism>
<evidence type="ECO:0000256" key="7">
    <source>
        <dbReference type="ARBA" id="ARBA00022723"/>
    </source>
</evidence>
<dbReference type="InterPro" id="IPR016174">
    <property type="entry name" value="Di-haem_cyt_TM"/>
</dbReference>
<keyword evidence="10" id="KW-0408">Iron</keyword>
<feature type="domain" description="Lipid/polyisoprenoid-binding YceI-like" evidence="15">
    <location>
        <begin position="261"/>
        <end position="418"/>
    </location>
</feature>
<keyword evidence="9 14" id="KW-1133">Transmembrane helix</keyword>
<dbReference type="InterPro" id="IPR007372">
    <property type="entry name" value="Lipid/polyisoprenoid-bd_YceI"/>
</dbReference>
<gene>
    <name evidence="16" type="ORF">ACFODU_08460</name>
</gene>
<comment type="caution">
    <text evidence="16">The sequence shown here is derived from an EMBL/GenBank/DDBJ whole genome shotgun (WGS) entry which is preliminary data.</text>
</comment>
<evidence type="ECO:0000256" key="9">
    <source>
        <dbReference type="ARBA" id="ARBA00022989"/>
    </source>
</evidence>
<feature type="transmembrane region" description="Helical" evidence="14">
    <location>
        <begin position="48"/>
        <end position="66"/>
    </location>
</feature>
<protein>
    <submittedName>
        <fullName evidence="16">Cytochrome b/b6 domain-containing protein</fullName>
    </submittedName>
</protein>
<proteinExistence type="inferred from homology"/>
<feature type="compositionally biased region" description="Basic and acidic residues" evidence="13">
    <location>
        <begin position="205"/>
        <end position="214"/>
    </location>
</feature>
<evidence type="ECO:0000256" key="2">
    <source>
        <dbReference type="ARBA" id="ARBA00004651"/>
    </source>
</evidence>
<dbReference type="PANTHER" id="PTHR30529:SF1">
    <property type="entry name" value="CYTOCHROME B561 HOMOLOG 2"/>
    <property type="match status" value="1"/>
</dbReference>
<dbReference type="SUPFAM" id="SSF101874">
    <property type="entry name" value="YceI-like"/>
    <property type="match status" value="1"/>
</dbReference>
<keyword evidence="6 14" id="KW-0812">Transmembrane</keyword>
<keyword evidence="5" id="KW-0349">Heme</keyword>
<dbReference type="InterPro" id="IPR052168">
    <property type="entry name" value="Cytochrome_b561_oxidase"/>
</dbReference>
<dbReference type="SUPFAM" id="SSF81342">
    <property type="entry name" value="Transmembrane di-heme cytochromes"/>
    <property type="match status" value="1"/>
</dbReference>
<evidence type="ECO:0000259" key="15">
    <source>
        <dbReference type="SMART" id="SM00867"/>
    </source>
</evidence>
<evidence type="ECO:0000256" key="5">
    <source>
        <dbReference type="ARBA" id="ARBA00022617"/>
    </source>
</evidence>
<keyword evidence="3" id="KW-0813">Transport</keyword>